<reference evidence="2" key="1">
    <citation type="journal article" date="2013" name="New Phytol.">
        <title>Comparative genomic and transcriptomic analyses reveal the hemibiotrophic stage shift of Colletotrichum fungi.</title>
        <authorList>
            <person name="Gan P."/>
            <person name="Ikeda K."/>
            <person name="Irieda H."/>
            <person name="Narusaka M."/>
            <person name="O'Connell R.J."/>
            <person name="Narusaka Y."/>
            <person name="Takano Y."/>
            <person name="Kubo Y."/>
            <person name="Shirasu K."/>
        </authorList>
    </citation>
    <scope>NUCLEOTIDE SEQUENCE [LARGE SCALE GENOMIC DNA]</scope>
    <source>
        <strain evidence="2">104-T / ATCC 96160 / CBS 514.97 / LARS 414 / MAFF 240422</strain>
    </source>
</reference>
<organism evidence="1 2">
    <name type="scientific">Colletotrichum orbiculare (strain 104-T / ATCC 96160 / CBS 514.97 / LARS 414 / MAFF 240422)</name>
    <name type="common">Cucumber anthracnose fungus</name>
    <name type="synonym">Colletotrichum lagenarium</name>
    <dbReference type="NCBI Taxonomy" id="1213857"/>
    <lineage>
        <taxon>Eukaryota</taxon>
        <taxon>Fungi</taxon>
        <taxon>Dikarya</taxon>
        <taxon>Ascomycota</taxon>
        <taxon>Pezizomycotina</taxon>
        <taxon>Sordariomycetes</taxon>
        <taxon>Hypocreomycetidae</taxon>
        <taxon>Glomerellales</taxon>
        <taxon>Glomerellaceae</taxon>
        <taxon>Colletotrichum</taxon>
        <taxon>Colletotrichum orbiculare species complex</taxon>
    </lineage>
</organism>
<name>A0A484G1E3_COLOR</name>
<dbReference type="AlphaFoldDB" id="A0A484G1E3"/>
<gene>
    <name evidence="1" type="ORF">Cob_v002848</name>
</gene>
<accession>A0A484G1E3</accession>
<dbReference type="EMBL" id="AMCV02000005">
    <property type="protein sequence ID" value="TDZ23983.1"/>
    <property type="molecule type" value="Genomic_DNA"/>
</dbReference>
<proteinExistence type="predicted"/>
<protein>
    <submittedName>
        <fullName evidence="1">Uncharacterized protein</fullName>
    </submittedName>
</protein>
<evidence type="ECO:0000313" key="1">
    <source>
        <dbReference type="EMBL" id="TDZ23983.1"/>
    </source>
</evidence>
<evidence type="ECO:0000313" key="2">
    <source>
        <dbReference type="Proteomes" id="UP000014480"/>
    </source>
</evidence>
<dbReference type="Proteomes" id="UP000014480">
    <property type="component" value="Unassembled WGS sequence"/>
</dbReference>
<comment type="caution">
    <text evidence="1">The sequence shown here is derived from an EMBL/GenBank/DDBJ whole genome shotgun (WGS) entry which is preliminary data.</text>
</comment>
<keyword evidence="2" id="KW-1185">Reference proteome</keyword>
<reference evidence="2" key="2">
    <citation type="journal article" date="2019" name="Mol. Plant Microbe Interact.">
        <title>Genome sequence resources for four phytopathogenic fungi from the Colletotrichum orbiculare species complex.</title>
        <authorList>
            <person name="Gan P."/>
            <person name="Tsushima A."/>
            <person name="Narusaka M."/>
            <person name="Narusaka Y."/>
            <person name="Takano Y."/>
            <person name="Kubo Y."/>
            <person name="Shirasu K."/>
        </authorList>
    </citation>
    <scope>GENOME REANNOTATION</scope>
    <source>
        <strain evidence="2">104-T / ATCC 96160 / CBS 514.97 / LARS 414 / MAFF 240422</strain>
    </source>
</reference>
<sequence length="70" mass="7915">MLGSLSYLHVGTCVSSANGCIPSRPTWSFCSFLVPSFAIDLSRIETGLVDYQRERRRRYWASLISSRLLS</sequence>